<reference evidence="2 3" key="1">
    <citation type="submission" date="2019-06" db="EMBL/GenBank/DDBJ databases">
        <title>Sorghum-associated microbial communities from plants grown in Nebraska, USA.</title>
        <authorList>
            <person name="Schachtman D."/>
        </authorList>
    </citation>
    <scope>NUCLEOTIDE SEQUENCE [LARGE SCALE GENOMIC DNA]</scope>
    <source>
        <strain evidence="2 3">1209</strain>
    </source>
</reference>
<gene>
    <name evidence="2" type="ORF">FHW36_107404</name>
</gene>
<feature type="transmembrane region" description="Helical" evidence="1">
    <location>
        <begin position="38"/>
        <end position="58"/>
    </location>
</feature>
<keyword evidence="3" id="KW-1185">Reference proteome</keyword>
<accession>A0A561PH83</accession>
<dbReference type="AlphaFoldDB" id="A0A561PH83"/>
<protein>
    <submittedName>
        <fullName evidence="2">Uncharacterized protein</fullName>
    </submittedName>
</protein>
<evidence type="ECO:0000256" key="1">
    <source>
        <dbReference type="SAM" id="Phobius"/>
    </source>
</evidence>
<keyword evidence="1" id="KW-0472">Membrane</keyword>
<keyword evidence="1" id="KW-0812">Transmembrane</keyword>
<comment type="caution">
    <text evidence="2">The sequence shown here is derived from an EMBL/GenBank/DDBJ whole genome shotgun (WGS) entry which is preliminary data.</text>
</comment>
<dbReference type="Proteomes" id="UP000320811">
    <property type="component" value="Unassembled WGS sequence"/>
</dbReference>
<sequence length="61" mass="6826">MNRIHTIRFNFGLHQKQVHIGIAENQSNRVGVTRSKNYLMALLNQLLATIVALLQSLLGGL</sequence>
<evidence type="ECO:0000313" key="3">
    <source>
        <dbReference type="Proteomes" id="UP000320811"/>
    </source>
</evidence>
<proteinExistence type="predicted"/>
<keyword evidence="1" id="KW-1133">Transmembrane helix</keyword>
<name>A0A561PH83_9BACT</name>
<evidence type="ECO:0000313" key="2">
    <source>
        <dbReference type="EMBL" id="TWF37468.1"/>
    </source>
</evidence>
<organism evidence="2 3">
    <name type="scientific">Chitinophaga polysaccharea</name>
    <dbReference type="NCBI Taxonomy" id="1293035"/>
    <lineage>
        <taxon>Bacteria</taxon>
        <taxon>Pseudomonadati</taxon>
        <taxon>Bacteroidota</taxon>
        <taxon>Chitinophagia</taxon>
        <taxon>Chitinophagales</taxon>
        <taxon>Chitinophagaceae</taxon>
        <taxon>Chitinophaga</taxon>
    </lineage>
</organism>
<dbReference type="EMBL" id="VIWO01000007">
    <property type="protein sequence ID" value="TWF37468.1"/>
    <property type="molecule type" value="Genomic_DNA"/>
</dbReference>